<dbReference type="InterPro" id="IPR001238">
    <property type="entry name" value="DNA-binding_RecF"/>
</dbReference>
<dbReference type="PANTHER" id="PTHR32182:SF0">
    <property type="entry name" value="DNA REPLICATION AND REPAIR PROTEIN RECF"/>
    <property type="match status" value="1"/>
</dbReference>
<dbReference type="AlphaFoldDB" id="A0A368HJN9"/>
<organism evidence="12 13">
    <name type="scientific">Acidiferrobacter thiooxydans</name>
    <dbReference type="NCBI Taxonomy" id="163359"/>
    <lineage>
        <taxon>Bacteria</taxon>
        <taxon>Pseudomonadati</taxon>
        <taxon>Pseudomonadota</taxon>
        <taxon>Gammaproteobacteria</taxon>
        <taxon>Acidiferrobacterales</taxon>
        <taxon>Acidiferrobacteraceae</taxon>
        <taxon>Acidiferrobacter</taxon>
    </lineage>
</organism>
<dbReference type="SUPFAM" id="SSF52540">
    <property type="entry name" value="P-loop containing nucleoside triphosphate hydrolases"/>
    <property type="match status" value="1"/>
</dbReference>
<dbReference type="OrthoDB" id="9803889at2"/>
<keyword evidence="4 9" id="KW-0963">Cytoplasm</keyword>
<keyword evidence="7 9" id="KW-0067">ATP-binding</keyword>
<evidence type="ECO:0000256" key="10">
    <source>
        <dbReference type="RuleBase" id="RU000578"/>
    </source>
</evidence>
<keyword evidence="9 10" id="KW-0742">SOS response</keyword>
<dbReference type="GO" id="GO:0005524">
    <property type="term" value="F:ATP binding"/>
    <property type="evidence" value="ECO:0007669"/>
    <property type="project" value="UniProtKB-UniRule"/>
</dbReference>
<protein>
    <recommendedName>
        <fullName evidence="3 9">DNA replication and repair protein RecF</fullName>
    </recommendedName>
</protein>
<dbReference type="NCBIfam" id="TIGR00611">
    <property type="entry name" value="recf"/>
    <property type="match status" value="1"/>
</dbReference>
<feature type="domain" description="RecF/RecN/SMC N-terminal" evidence="11">
    <location>
        <begin position="3"/>
        <end position="330"/>
    </location>
</feature>
<keyword evidence="9 10" id="KW-0227">DNA damage</keyword>
<keyword evidence="13" id="KW-1185">Reference proteome</keyword>
<name>A0A368HJN9_9GAMM</name>
<keyword evidence="5 9" id="KW-0235">DNA replication</keyword>
<keyword evidence="6 9" id="KW-0547">Nucleotide-binding</keyword>
<dbReference type="EMBL" id="PSYR01000001">
    <property type="protein sequence ID" value="RCN58235.1"/>
    <property type="molecule type" value="Genomic_DNA"/>
</dbReference>
<feature type="binding site" evidence="9">
    <location>
        <begin position="30"/>
        <end position="37"/>
    </location>
    <ligand>
        <name>ATP</name>
        <dbReference type="ChEBI" id="CHEBI:30616"/>
    </ligand>
</feature>
<dbReference type="GO" id="GO:0003697">
    <property type="term" value="F:single-stranded DNA binding"/>
    <property type="evidence" value="ECO:0007669"/>
    <property type="project" value="UniProtKB-UniRule"/>
</dbReference>
<dbReference type="GO" id="GO:0006260">
    <property type="term" value="P:DNA replication"/>
    <property type="evidence" value="ECO:0007669"/>
    <property type="project" value="UniProtKB-UniRule"/>
</dbReference>
<dbReference type="GO" id="GO:0009432">
    <property type="term" value="P:SOS response"/>
    <property type="evidence" value="ECO:0007669"/>
    <property type="project" value="UniProtKB-UniRule"/>
</dbReference>
<dbReference type="InterPro" id="IPR027417">
    <property type="entry name" value="P-loop_NTPase"/>
</dbReference>
<comment type="caution">
    <text evidence="12">The sequence shown here is derived from an EMBL/GenBank/DDBJ whole genome shotgun (WGS) entry which is preliminary data.</text>
</comment>
<evidence type="ECO:0000256" key="9">
    <source>
        <dbReference type="HAMAP-Rule" id="MF_00365"/>
    </source>
</evidence>
<accession>A0A368HJN9</accession>
<dbReference type="RefSeq" id="WP_114282062.1">
    <property type="nucleotide sequence ID" value="NZ_PSYR01000001.1"/>
</dbReference>
<evidence type="ECO:0000256" key="3">
    <source>
        <dbReference type="ARBA" id="ARBA00020170"/>
    </source>
</evidence>
<proteinExistence type="inferred from homology"/>
<evidence type="ECO:0000256" key="5">
    <source>
        <dbReference type="ARBA" id="ARBA00022705"/>
    </source>
</evidence>
<keyword evidence="8 9" id="KW-0238">DNA-binding</keyword>
<dbReference type="GO" id="GO:0005737">
    <property type="term" value="C:cytoplasm"/>
    <property type="evidence" value="ECO:0007669"/>
    <property type="project" value="UniProtKB-SubCell"/>
</dbReference>
<comment type="similarity">
    <text evidence="2 9 10">Belongs to the RecF family.</text>
</comment>
<evidence type="ECO:0000259" key="11">
    <source>
        <dbReference type="Pfam" id="PF02463"/>
    </source>
</evidence>
<evidence type="ECO:0000256" key="7">
    <source>
        <dbReference type="ARBA" id="ARBA00022840"/>
    </source>
</evidence>
<dbReference type="PROSITE" id="PS00618">
    <property type="entry name" value="RECF_2"/>
    <property type="match status" value="1"/>
</dbReference>
<dbReference type="Gene3D" id="1.20.1050.90">
    <property type="entry name" value="RecF/RecN/SMC, N-terminal domain"/>
    <property type="match status" value="1"/>
</dbReference>
<gene>
    <name evidence="9" type="primary">recF</name>
    <name evidence="12" type="ORF">C4900_00015</name>
</gene>
<dbReference type="PANTHER" id="PTHR32182">
    <property type="entry name" value="DNA REPLICATION AND REPAIR PROTEIN RECF"/>
    <property type="match status" value="1"/>
</dbReference>
<evidence type="ECO:0000256" key="6">
    <source>
        <dbReference type="ARBA" id="ARBA00022741"/>
    </source>
</evidence>
<dbReference type="Proteomes" id="UP000253250">
    <property type="component" value="Unassembled WGS sequence"/>
</dbReference>
<comment type="function">
    <text evidence="9 10">The RecF protein is involved in DNA metabolism; it is required for DNA replication and normal SOS inducibility. RecF binds preferentially to single-stranded, linear DNA. It also seems to bind ATP.</text>
</comment>
<keyword evidence="9 10" id="KW-0234">DNA repair</keyword>
<evidence type="ECO:0000313" key="13">
    <source>
        <dbReference type="Proteomes" id="UP000253250"/>
    </source>
</evidence>
<reference evidence="12 13" key="1">
    <citation type="submission" date="2018-02" db="EMBL/GenBank/DDBJ databases">
        <title>Insights into the biology of acidophilic members of the Acidiferrobacteraceae family derived from comparative genomic analyses.</title>
        <authorList>
            <person name="Issotta F."/>
            <person name="Thyssen C."/>
            <person name="Mena C."/>
            <person name="Moya A."/>
            <person name="Bellenberg S."/>
            <person name="Sproer C."/>
            <person name="Covarrubias P.C."/>
            <person name="Sand W."/>
            <person name="Quatrini R."/>
            <person name="Vera M."/>
        </authorList>
    </citation>
    <scope>NUCLEOTIDE SEQUENCE [LARGE SCALE GENOMIC DNA]</scope>
    <source>
        <strain evidence="13">m-1</strain>
    </source>
</reference>
<dbReference type="InterPro" id="IPR042174">
    <property type="entry name" value="RecF_2"/>
</dbReference>
<evidence type="ECO:0000256" key="8">
    <source>
        <dbReference type="ARBA" id="ARBA00023125"/>
    </source>
</evidence>
<comment type="subcellular location">
    <subcellularLocation>
        <location evidence="1 9 10">Cytoplasm</location>
    </subcellularLocation>
</comment>
<sequence>MAIKHVEVEGVRCLTPTLWSLDPGVNVVVGENGAGKTSLLEAISLVCTGKTLRPGSSRGALAHGQERLRVAARFGEGLETGELVYERTRSQRVWKLNDGVLRSAAQAYERVPVMVFNPETHYAVLQDANARRAGMYWAMFHVEPLFLETWRRYQRLLRQRNAALRLRDATYRLFEPGLIQTGQVLAEFWRRTVEAVGRPFASLTERLGLGMIAETRWRPGWDGESFAEALERSRAGDERLGYTQVGPHRGDIAFEIRQRAIQEVASHGQQKVVINAWRLAVVQLVAERGRRALVLLDDLAAELDRRRRAAFYETLMTFDLQVVVTAMEPEPLPSPVPTFHVEHGQLHGP</sequence>
<evidence type="ECO:0000256" key="1">
    <source>
        <dbReference type="ARBA" id="ARBA00004496"/>
    </source>
</evidence>
<dbReference type="GO" id="GO:0000731">
    <property type="term" value="P:DNA synthesis involved in DNA repair"/>
    <property type="evidence" value="ECO:0007669"/>
    <property type="project" value="TreeGrafter"/>
</dbReference>
<dbReference type="InterPro" id="IPR018078">
    <property type="entry name" value="DNA-binding_RecF_CS"/>
</dbReference>
<dbReference type="HAMAP" id="MF_00365">
    <property type="entry name" value="RecF"/>
    <property type="match status" value="1"/>
</dbReference>
<dbReference type="Gene3D" id="3.40.50.300">
    <property type="entry name" value="P-loop containing nucleotide triphosphate hydrolases"/>
    <property type="match status" value="1"/>
</dbReference>
<dbReference type="Pfam" id="PF02463">
    <property type="entry name" value="SMC_N"/>
    <property type="match status" value="1"/>
</dbReference>
<dbReference type="InterPro" id="IPR003395">
    <property type="entry name" value="RecF/RecN/SMC_N"/>
</dbReference>
<evidence type="ECO:0000256" key="2">
    <source>
        <dbReference type="ARBA" id="ARBA00008016"/>
    </source>
</evidence>
<dbReference type="GO" id="GO:0006302">
    <property type="term" value="P:double-strand break repair"/>
    <property type="evidence" value="ECO:0007669"/>
    <property type="project" value="TreeGrafter"/>
</dbReference>
<evidence type="ECO:0000256" key="4">
    <source>
        <dbReference type="ARBA" id="ARBA00022490"/>
    </source>
</evidence>
<evidence type="ECO:0000313" key="12">
    <source>
        <dbReference type="EMBL" id="RCN58235.1"/>
    </source>
</evidence>